<feature type="signal peptide" evidence="1">
    <location>
        <begin position="1"/>
        <end position="19"/>
    </location>
</feature>
<sequence length="427" mass="47554">RKNMLKILITLTLLKYLCAIDLLCYKSFTEIRQEHKLIGKQYQYFFSNSEYSNIIDGSLSWDGSPILKQEVYNSVENLKGQEVIVHRTTNCGGEGRCEDIEAKIVDPNTLLLENTESGTYFYADSRNVDYKTKPLDAGTTLSIDFVDQKPRNSGTLSYLVRSITWTPRYALSISTKGVCNLKSYANIRNNMQQEYSVENTRLLGGDVPLASSYSSSPVIRTMALSKAVSTQADSVTADGNQMGIYSYTFPQKYTLRPASTITIPFVDILCACDFSYAASVSIGATVQRGTFQRRYALTPNQFMPSGIVTIRDQQLLVGQANLPDVPANYTQIVSVGQDSDVRYYVESNLTSSEEKPVVRYYNVLVTLSNYKDKSVQAKLEIYGALQTSVIDNTSEDVSVKGNVISVGTNLKSKGNSTYVLSVRLQYN</sequence>
<dbReference type="OrthoDB" id="10005046at2759"/>
<name>A0A815I688_9BILA</name>
<proteinExistence type="predicted"/>
<dbReference type="Proteomes" id="UP000681722">
    <property type="component" value="Unassembled WGS sequence"/>
</dbReference>
<dbReference type="AlphaFoldDB" id="A0A815I688"/>
<evidence type="ECO:0000313" key="4">
    <source>
        <dbReference type="Proteomes" id="UP000663829"/>
    </source>
</evidence>
<evidence type="ECO:0000313" key="3">
    <source>
        <dbReference type="EMBL" id="CAF4240908.1"/>
    </source>
</evidence>
<feature type="chain" id="PRO_5036411731" evidence="1">
    <location>
        <begin position="20"/>
        <end position="427"/>
    </location>
</feature>
<dbReference type="Proteomes" id="UP000663829">
    <property type="component" value="Unassembled WGS sequence"/>
</dbReference>
<dbReference type="PANTHER" id="PTHR38075:SF1">
    <property type="entry name" value="DUF4139 DOMAIN-CONTAINING PROTEIN"/>
    <property type="match status" value="1"/>
</dbReference>
<evidence type="ECO:0000256" key="1">
    <source>
        <dbReference type="SAM" id="SignalP"/>
    </source>
</evidence>
<comment type="caution">
    <text evidence="2">The sequence shown here is derived from an EMBL/GenBank/DDBJ whole genome shotgun (WGS) entry which is preliminary data.</text>
</comment>
<keyword evidence="1" id="KW-0732">Signal</keyword>
<gene>
    <name evidence="2" type="ORF">GPM918_LOCUS31427</name>
    <name evidence="3" type="ORF">SRO942_LOCUS32067</name>
</gene>
<protein>
    <submittedName>
        <fullName evidence="2">Uncharacterized protein</fullName>
    </submittedName>
</protein>
<dbReference type="PANTHER" id="PTHR38075">
    <property type="entry name" value="DUF4139 DOMAIN-CONTAINING PROTEIN"/>
    <property type="match status" value="1"/>
</dbReference>
<feature type="non-terminal residue" evidence="2">
    <location>
        <position position="1"/>
    </location>
</feature>
<keyword evidence="4" id="KW-1185">Reference proteome</keyword>
<reference evidence="2" key="1">
    <citation type="submission" date="2021-02" db="EMBL/GenBank/DDBJ databases">
        <authorList>
            <person name="Nowell W R."/>
        </authorList>
    </citation>
    <scope>NUCLEOTIDE SEQUENCE</scope>
</reference>
<dbReference type="EMBL" id="CAJNOQ010015460">
    <property type="protein sequence ID" value="CAF1361934.1"/>
    <property type="molecule type" value="Genomic_DNA"/>
</dbReference>
<dbReference type="EMBL" id="CAJOBC010070500">
    <property type="protein sequence ID" value="CAF4240908.1"/>
    <property type="molecule type" value="Genomic_DNA"/>
</dbReference>
<evidence type="ECO:0000313" key="2">
    <source>
        <dbReference type="EMBL" id="CAF1361934.1"/>
    </source>
</evidence>
<accession>A0A815I688</accession>
<organism evidence="2 4">
    <name type="scientific">Didymodactylos carnosus</name>
    <dbReference type="NCBI Taxonomy" id="1234261"/>
    <lineage>
        <taxon>Eukaryota</taxon>
        <taxon>Metazoa</taxon>
        <taxon>Spiralia</taxon>
        <taxon>Gnathifera</taxon>
        <taxon>Rotifera</taxon>
        <taxon>Eurotatoria</taxon>
        <taxon>Bdelloidea</taxon>
        <taxon>Philodinida</taxon>
        <taxon>Philodinidae</taxon>
        <taxon>Didymodactylos</taxon>
    </lineage>
</organism>